<protein>
    <submittedName>
        <fullName evidence="1">Uncharacterized protein</fullName>
    </submittedName>
</protein>
<organism evidence="1 2">
    <name type="scientific">Croceitalea vernalis</name>
    <dbReference type="NCBI Taxonomy" id="3075599"/>
    <lineage>
        <taxon>Bacteria</taxon>
        <taxon>Pseudomonadati</taxon>
        <taxon>Bacteroidota</taxon>
        <taxon>Flavobacteriia</taxon>
        <taxon>Flavobacteriales</taxon>
        <taxon>Flavobacteriaceae</taxon>
        <taxon>Croceitalea</taxon>
    </lineage>
</organism>
<accession>A0ABU3BJY0</accession>
<proteinExistence type="predicted"/>
<keyword evidence="2" id="KW-1185">Reference proteome</keyword>
<dbReference type="RefSeq" id="WP_311385998.1">
    <property type="nucleotide sequence ID" value="NZ_JAVRHU010000003.1"/>
</dbReference>
<dbReference type="EMBL" id="JAVRHU010000003">
    <property type="protein sequence ID" value="MDT0622434.1"/>
    <property type="molecule type" value="Genomic_DNA"/>
</dbReference>
<name>A0ABU3BJY0_9FLAO</name>
<gene>
    <name evidence="1" type="ORF">RM520_12415</name>
</gene>
<reference evidence="1 2" key="1">
    <citation type="submission" date="2023-09" db="EMBL/GenBank/DDBJ databases">
        <authorList>
            <person name="Rey-Velasco X."/>
        </authorList>
    </citation>
    <scope>NUCLEOTIDE SEQUENCE [LARGE SCALE GENOMIC DNA]</scope>
    <source>
        <strain evidence="1 2">P007</strain>
    </source>
</reference>
<comment type="caution">
    <text evidence="1">The sequence shown here is derived from an EMBL/GenBank/DDBJ whole genome shotgun (WGS) entry which is preliminary data.</text>
</comment>
<dbReference type="Proteomes" id="UP001250662">
    <property type="component" value="Unassembled WGS sequence"/>
</dbReference>
<evidence type="ECO:0000313" key="1">
    <source>
        <dbReference type="EMBL" id="MDT0622434.1"/>
    </source>
</evidence>
<sequence>MRKFVFFLLFLIFSCESETDFEEIHLTEPTMVSIAPDELSIDLLISKWGEEDFGVIIDDVMWYHSELMMLVDSLEIEQVNTTKRKVKISGPIEHWKIDMDTTESKWKYIYFDGTEFLEQDAITMKELLSNN</sequence>
<evidence type="ECO:0000313" key="2">
    <source>
        <dbReference type="Proteomes" id="UP001250662"/>
    </source>
</evidence>
<dbReference type="PROSITE" id="PS51257">
    <property type="entry name" value="PROKAR_LIPOPROTEIN"/>
    <property type="match status" value="1"/>
</dbReference>